<feature type="compositionally biased region" description="Basic and acidic residues" evidence="2">
    <location>
        <begin position="39"/>
        <end position="53"/>
    </location>
</feature>
<evidence type="ECO:0008006" key="5">
    <source>
        <dbReference type="Google" id="ProtNLM"/>
    </source>
</evidence>
<dbReference type="GO" id="GO:1990716">
    <property type="term" value="C:axonemal central apparatus"/>
    <property type="evidence" value="ECO:0007669"/>
    <property type="project" value="TreeGrafter"/>
</dbReference>
<accession>A0AAW1EZV7</accession>
<reference evidence="3 4" key="1">
    <citation type="journal article" date="2024" name="Genome Biol. Evol.">
        <title>Chromosome-level genome assembly of the viviparous eelpout Zoarces viviparus.</title>
        <authorList>
            <person name="Fuhrmann N."/>
            <person name="Brasseur M.V."/>
            <person name="Bakowski C.E."/>
            <person name="Podsiadlowski L."/>
            <person name="Prost S."/>
            <person name="Krehenwinkel H."/>
            <person name="Mayer C."/>
        </authorList>
    </citation>
    <scope>NUCLEOTIDE SEQUENCE [LARGE SCALE GENOMIC DNA]</scope>
    <source>
        <strain evidence="3">NO-MEL_2022_Ind0_liver</strain>
    </source>
</reference>
<keyword evidence="4" id="KW-1185">Reference proteome</keyword>
<evidence type="ECO:0000256" key="1">
    <source>
        <dbReference type="SAM" id="Coils"/>
    </source>
</evidence>
<evidence type="ECO:0000313" key="3">
    <source>
        <dbReference type="EMBL" id="KAK9527842.1"/>
    </source>
</evidence>
<evidence type="ECO:0000256" key="2">
    <source>
        <dbReference type="SAM" id="MobiDB-lite"/>
    </source>
</evidence>
<gene>
    <name evidence="3" type="ORF">VZT92_014367</name>
</gene>
<feature type="compositionally biased region" description="Polar residues" evidence="2">
    <location>
        <begin position="261"/>
        <end position="270"/>
    </location>
</feature>
<dbReference type="Proteomes" id="UP001488805">
    <property type="component" value="Unassembled WGS sequence"/>
</dbReference>
<dbReference type="PANTHER" id="PTHR14604:SF3">
    <property type="entry name" value="SPERM-ASSOCIATED ANTIGEN 16 PROTEIN"/>
    <property type="match status" value="1"/>
</dbReference>
<comment type="caution">
    <text evidence="3">The sequence shown here is derived from an EMBL/GenBank/DDBJ whole genome shotgun (WGS) entry which is preliminary data.</text>
</comment>
<feature type="coiled-coil region" evidence="1">
    <location>
        <begin position="112"/>
        <end position="139"/>
    </location>
</feature>
<keyword evidence="1" id="KW-0175">Coiled coil</keyword>
<name>A0AAW1EZV7_ZOAVI</name>
<dbReference type="EMBL" id="JBCEZU010000112">
    <property type="protein sequence ID" value="KAK9527842.1"/>
    <property type="molecule type" value="Genomic_DNA"/>
</dbReference>
<evidence type="ECO:0000313" key="4">
    <source>
        <dbReference type="Proteomes" id="UP001488805"/>
    </source>
</evidence>
<dbReference type="InterPro" id="IPR050995">
    <property type="entry name" value="WD-F-box_domain-protein"/>
</dbReference>
<organism evidence="3 4">
    <name type="scientific">Zoarces viviparus</name>
    <name type="common">Viviparous eelpout</name>
    <name type="synonym">Blennius viviparus</name>
    <dbReference type="NCBI Taxonomy" id="48416"/>
    <lineage>
        <taxon>Eukaryota</taxon>
        <taxon>Metazoa</taxon>
        <taxon>Chordata</taxon>
        <taxon>Craniata</taxon>
        <taxon>Vertebrata</taxon>
        <taxon>Euteleostomi</taxon>
        <taxon>Actinopterygii</taxon>
        <taxon>Neopterygii</taxon>
        <taxon>Teleostei</taxon>
        <taxon>Neoteleostei</taxon>
        <taxon>Acanthomorphata</taxon>
        <taxon>Eupercaria</taxon>
        <taxon>Perciformes</taxon>
        <taxon>Cottioidei</taxon>
        <taxon>Zoarcales</taxon>
        <taxon>Zoarcidae</taxon>
        <taxon>Zoarcinae</taxon>
        <taxon>Zoarces</taxon>
    </lineage>
</organism>
<protein>
    <recommendedName>
        <fullName evidence="5">Sperm-associated antigen 16 protein-like</fullName>
    </recommendedName>
</protein>
<dbReference type="GO" id="GO:0035082">
    <property type="term" value="P:axoneme assembly"/>
    <property type="evidence" value="ECO:0007669"/>
    <property type="project" value="TreeGrafter"/>
</dbReference>
<feature type="region of interest" description="Disordered" evidence="2">
    <location>
        <begin position="233"/>
        <end position="270"/>
    </location>
</feature>
<sequence>MSGNKKSREKDESVLRESDDFQYEEVSLTDDWSLTEGEGDLKAKMKATRDRAEAASPRPNATSITRQPQAVDDFLRNFLFQMGMMETLDCFQTEWAEMTQKGPVDTERVGVVPDVYVQNQGLENELRDAQREGEEYRLAASAGGETLARVQKDRDFHRMQHTRVVQEKNRIIEDMRKLKLQCDHYEPEAKRMSEKYQAVLKQTMLVTLERNKALGQVNSQAAQQHTAFCGNAGEEGAVNRTGEPRVKGTTHPVIQPRPPTSAHSPSRQSD</sequence>
<feature type="region of interest" description="Disordered" evidence="2">
    <location>
        <begin position="1"/>
        <end position="64"/>
    </location>
</feature>
<dbReference type="PANTHER" id="PTHR14604">
    <property type="entry name" value="WD40 REPEAT PF20"/>
    <property type="match status" value="1"/>
</dbReference>
<feature type="compositionally biased region" description="Basic and acidic residues" evidence="2">
    <location>
        <begin position="1"/>
        <end position="19"/>
    </location>
</feature>
<proteinExistence type="predicted"/>
<dbReference type="AlphaFoldDB" id="A0AAW1EZV7"/>